<feature type="region of interest" description="Disordered" evidence="1">
    <location>
        <begin position="24"/>
        <end position="53"/>
    </location>
</feature>
<comment type="caution">
    <text evidence="3">The sequence shown here is derived from an EMBL/GenBank/DDBJ whole genome shotgun (WGS) entry which is preliminary data.</text>
</comment>
<keyword evidence="2" id="KW-0732">Signal</keyword>
<feature type="compositionally biased region" description="Polar residues" evidence="1">
    <location>
        <begin position="24"/>
        <end position="34"/>
    </location>
</feature>
<dbReference type="EMBL" id="RCVZ01000005">
    <property type="protein sequence ID" value="RLQ95879.1"/>
    <property type="molecule type" value="Genomic_DNA"/>
</dbReference>
<sequence>MKYFAAILLMATFLTACSSNLNSEPKSQKYQGSNEPRPITVKNSNKENVKPKTGQQISKHLVKLASGIPNVKDATAVVLGRYAVVGIDIDSNVERSQVGSIKYSVAESLKNDPYGANAVIVADPDIVARLKEINKDIKRGQPIQGIMNELSDVVGRVMPELPGHLSDTNPEQAPQQPKKQTNDKNEKQLEKDQERQSNYHK</sequence>
<dbReference type="GO" id="GO:0030435">
    <property type="term" value="P:sporulation resulting in formation of a cellular spore"/>
    <property type="evidence" value="ECO:0007669"/>
    <property type="project" value="InterPro"/>
</dbReference>
<dbReference type="AlphaFoldDB" id="A0A3L7K0G1"/>
<dbReference type="InterPro" id="IPR014247">
    <property type="entry name" value="Spore_lipoprot_YhcN/YlaJ"/>
</dbReference>
<evidence type="ECO:0000313" key="4">
    <source>
        <dbReference type="Proteomes" id="UP000276770"/>
    </source>
</evidence>
<feature type="signal peptide" evidence="2">
    <location>
        <begin position="1"/>
        <end position="18"/>
    </location>
</feature>
<dbReference type="NCBIfam" id="TIGR02898">
    <property type="entry name" value="spore_YhcN_YlaJ"/>
    <property type="match status" value="1"/>
</dbReference>
<accession>A0A3L7K0G1</accession>
<name>A0A3L7K0G1_9BACI</name>
<dbReference type="Proteomes" id="UP000276770">
    <property type="component" value="Unassembled WGS sequence"/>
</dbReference>
<dbReference type="RefSeq" id="WP_121680405.1">
    <property type="nucleotide sequence ID" value="NZ_RCVZ01000005.1"/>
</dbReference>
<organism evidence="3 4">
    <name type="scientific">Falsibacillus albus</name>
    <dbReference type="NCBI Taxonomy" id="2478915"/>
    <lineage>
        <taxon>Bacteria</taxon>
        <taxon>Bacillati</taxon>
        <taxon>Bacillota</taxon>
        <taxon>Bacilli</taxon>
        <taxon>Bacillales</taxon>
        <taxon>Bacillaceae</taxon>
        <taxon>Falsibacillus</taxon>
    </lineage>
</organism>
<proteinExistence type="predicted"/>
<evidence type="ECO:0000313" key="3">
    <source>
        <dbReference type="EMBL" id="RLQ95879.1"/>
    </source>
</evidence>
<gene>
    <name evidence="3" type="ORF">D9X91_09695</name>
</gene>
<dbReference type="OrthoDB" id="2381329at2"/>
<protein>
    <submittedName>
        <fullName evidence="3">YhcN/YlaJ family sporulation lipoprotein</fullName>
    </submittedName>
</protein>
<dbReference type="Pfam" id="PF09580">
    <property type="entry name" value="Spore_YhcN_YlaJ"/>
    <property type="match status" value="1"/>
</dbReference>
<feature type="compositionally biased region" description="Polar residues" evidence="1">
    <location>
        <begin position="166"/>
        <end position="179"/>
    </location>
</feature>
<feature type="chain" id="PRO_5039091523" evidence="2">
    <location>
        <begin position="19"/>
        <end position="201"/>
    </location>
</feature>
<dbReference type="PROSITE" id="PS51257">
    <property type="entry name" value="PROKAR_LIPOPROTEIN"/>
    <property type="match status" value="1"/>
</dbReference>
<evidence type="ECO:0000256" key="2">
    <source>
        <dbReference type="SAM" id="SignalP"/>
    </source>
</evidence>
<feature type="compositionally biased region" description="Basic and acidic residues" evidence="1">
    <location>
        <begin position="180"/>
        <end position="201"/>
    </location>
</feature>
<evidence type="ECO:0000256" key="1">
    <source>
        <dbReference type="SAM" id="MobiDB-lite"/>
    </source>
</evidence>
<reference evidence="3 4" key="1">
    <citation type="submission" date="2018-10" db="EMBL/GenBank/DDBJ databases">
        <title>Falsibacillus sp. genome draft.</title>
        <authorList>
            <person name="Shi S."/>
        </authorList>
    </citation>
    <scope>NUCLEOTIDE SEQUENCE [LARGE SCALE GENOMIC DNA]</scope>
    <source>
        <strain evidence="3 4">GY 10110</strain>
    </source>
</reference>
<keyword evidence="3" id="KW-0449">Lipoprotein</keyword>
<feature type="region of interest" description="Disordered" evidence="1">
    <location>
        <begin position="159"/>
        <end position="201"/>
    </location>
</feature>
<dbReference type="InterPro" id="IPR019076">
    <property type="entry name" value="Spore_lipoprot_YhcN/YlaJ-like"/>
</dbReference>
<keyword evidence="4" id="KW-1185">Reference proteome</keyword>